<evidence type="ECO:0000256" key="5">
    <source>
        <dbReference type="PROSITE-ProRule" id="PRU00284"/>
    </source>
</evidence>
<evidence type="ECO:0000256" key="1">
    <source>
        <dbReference type="ARBA" id="ARBA00004429"/>
    </source>
</evidence>
<keyword evidence="6" id="KW-0812">Transmembrane</keyword>
<dbReference type="KEGG" id="elio:KO353_13490"/>
<evidence type="ECO:0000259" key="9">
    <source>
        <dbReference type="PROSITE" id="PS50885"/>
    </source>
</evidence>
<feature type="domain" description="T-SNARE coiled-coil homology" evidence="8">
    <location>
        <begin position="457"/>
        <end position="519"/>
    </location>
</feature>
<dbReference type="AlphaFoldDB" id="A0A975U0W8"/>
<keyword evidence="6" id="KW-1133">Transmembrane helix</keyword>
<keyword evidence="11" id="KW-1185">Reference proteome</keyword>
<proteinExistence type="inferred from homology"/>
<dbReference type="PROSITE" id="PS50885">
    <property type="entry name" value="HAMP"/>
    <property type="match status" value="1"/>
</dbReference>
<dbReference type="GO" id="GO:0007165">
    <property type="term" value="P:signal transduction"/>
    <property type="evidence" value="ECO:0007669"/>
    <property type="project" value="UniProtKB-KW"/>
</dbReference>
<dbReference type="SMART" id="SM00283">
    <property type="entry name" value="MA"/>
    <property type="match status" value="1"/>
</dbReference>
<dbReference type="InterPro" id="IPR003660">
    <property type="entry name" value="HAMP_dom"/>
</dbReference>
<evidence type="ECO:0000313" key="11">
    <source>
        <dbReference type="Proteomes" id="UP000694001"/>
    </source>
</evidence>
<name>A0A975U0W8_9PROT</name>
<evidence type="ECO:0000256" key="4">
    <source>
        <dbReference type="ARBA" id="ARBA00029447"/>
    </source>
</evidence>
<dbReference type="InterPro" id="IPR000727">
    <property type="entry name" value="T_SNARE_dom"/>
</dbReference>
<evidence type="ECO:0000256" key="3">
    <source>
        <dbReference type="ARBA" id="ARBA00023224"/>
    </source>
</evidence>
<dbReference type="SMART" id="SM00304">
    <property type="entry name" value="HAMP"/>
    <property type="match status" value="1"/>
</dbReference>
<comment type="similarity">
    <text evidence="4">Belongs to the methyl-accepting chemotaxis (MCP) protein family.</text>
</comment>
<keyword evidence="3 5" id="KW-0807">Transducer</keyword>
<keyword evidence="2" id="KW-1003">Cell membrane</keyword>
<feature type="transmembrane region" description="Helical" evidence="6">
    <location>
        <begin position="12"/>
        <end position="32"/>
    </location>
</feature>
<dbReference type="EMBL" id="CP076448">
    <property type="protein sequence ID" value="QXM24257.1"/>
    <property type="molecule type" value="Genomic_DNA"/>
</dbReference>
<dbReference type="GO" id="GO:0005886">
    <property type="term" value="C:plasma membrane"/>
    <property type="evidence" value="ECO:0007669"/>
    <property type="project" value="UniProtKB-SubCell"/>
</dbReference>
<feature type="domain" description="Methyl-accepting transducer" evidence="7">
    <location>
        <begin position="298"/>
        <end position="544"/>
    </location>
</feature>
<evidence type="ECO:0000313" key="10">
    <source>
        <dbReference type="EMBL" id="QXM24257.1"/>
    </source>
</evidence>
<gene>
    <name evidence="10" type="ORF">KO353_13490</name>
</gene>
<dbReference type="PROSITE" id="PS50111">
    <property type="entry name" value="CHEMOTAXIS_TRANSDUC_2"/>
    <property type="match status" value="1"/>
</dbReference>
<evidence type="ECO:0000259" key="7">
    <source>
        <dbReference type="PROSITE" id="PS50111"/>
    </source>
</evidence>
<organism evidence="10 11">
    <name type="scientific">Elioraea tepida</name>
    <dbReference type="NCBI Taxonomy" id="2843330"/>
    <lineage>
        <taxon>Bacteria</taxon>
        <taxon>Pseudomonadati</taxon>
        <taxon>Pseudomonadota</taxon>
        <taxon>Alphaproteobacteria</taxon>
        <taxon>Acetobacterales</taxon>
        <taxon>Elioraeaceae</taxon>
        <taxon>Elioraea</taxon>
    </lineage>
</organism>
<accession>A0A975U0W8</accession>
<dbReference type="Pfam" id="PF00672">
    <property type="entry name" value="HAMP"/>
    <property type="match status" value="1"/>
</dbReference>
<keyword evidence="6" id="KW-0472">Membrane</keyword>
<keyword evidence="2" id="KW-0997">Cell inner membrane</keyword>
<comment type="subcellular location">
    <subcellularLocation>
        <location evidence="1">Cell inner membrane</location>
        <topology evidence="1">Multi-pass membrane protein</topology>
    </subcellularLocation>
</comment>
<dbReference type="Proteomes" id="UP000694001">
    <property type="component" value="Chromosome"/>
</dbReference>
<reference evidence="10" key="1">
    <citation type="submission" date="2021-06" db="EMBL/GenBank/DDBJ databases">
        <title>Elioraea tepida, sp. nov., a moderately thermophilic aerobic anoxygenic phototrophic bacterium isolated from an alkaline siliceous hot spring mat community in Yellowstone National Park, WY, USA.</title>
        <authorList>
            <person name="Saini M.K."/>
            <person name="Yoshida S."/>
            <person name="Sebastian A."/>
            <person name="Hirose S."/>
            <person name="Hara E."/>
            <person name="Tamaki H."/>
            <person name="Soulier N.T."/>
            <person name="Albert I."/>
            <person name="Hanada S."/>
            <person name="Bryant D.A."/>
            <person name="Tank M."/>
        </authorList>
    </citation>
    <scope>NUCLEOTIDE SEQUENCE</scope>
    <source>
        <strain evidence="10">MS-P2</strain>
    </source>
</reference>
<sequence>MTVRGFGIGARINLAVAVMALVTLGALGFGLASLHAYDRTLAAVKNAGERAAIAERLNGLVYATVMDSRGIYMSADLERAKPFAAGIRRFVAQIERDVSAWEALLPADRCASFAPLKAAAADFVRLRSELARLGTEVSIAEANRVGNNDENRRNRAAFNEAIDAAARATAAEMQALAAEVQGLFRRTALTLGSAVLAALLLVGTSVVVMVRRSIVRPLADVKASLSALAEGRTDLTIPGAERQDEIGALAAAAESFRAAQVARAEADAAARAASAEREARAERMSAEIAHFGKAASVVMEALGSAAGSLGTTVAAMRAVAEAAATGSTAVAGAAGAASSNVQTVAAAAEELAASIGEITRQVADAGRIAGQAVEEARRTDATVQGLADAARRIGDVVRLIGDIAGQTNLLALNATIEAARAGEAGKGFAVVASEVKSLAGQTAKATEEIAAQIEAVQASTREAVAAIGSIGGVIDELATIASSIAAAVEEQGAATAEIARNVQQAAAGTAEVSGRVSELQKAGIEADRQAAVVADAAAAVTEAASRMRAEIDAFLHRLKAA</sequence>
<dbReference type="InterPro" id="IPR004089">
    <property type="entry name" value="MCPsignal_dom"/>
</dbReference>
<evidence type="ECO:0000256" key="2">
    <source>
        <dbReference type="ARBA" id="ARBA00022519"/>
    </source>
</evidence>
<dbReference type="PANTHER" id="PTHR32089:SF112">
    <property type="entry name" value="LYSOZYME-LIKE PROTEIN-RELATED"/>
    <property type="match status" value="1"/>
</dbReference>
<feature type="domain" description="HAMP" evidence="9">
    <location>
        <begin position="212"/>
        <end position="265"/>
    </location>
</feature>
<protein>
    <submittedName>
        <fullName evidence="10">HAMP domain-containing protein</fullName>
    </submittedName>
</protein>
<evidence type="ECO:0000259" key="8">
    <source>
        <dbReference type="PROSITE" id="PS50192"/>
    </source>
</evidence>
<evidence type="ECO:0000256" key="6">
    <source>
        <dbReference type="SAM" id="Phobius"/>
    </source>
</evidence>
<feature type="transmembrane region" description="Helical" evidence="6">
    <location>
        <begin position="188"/>
        <end position="210"/>
    </location>
</feature>
<dbReference type="Pfam" id="PF00015">
    <property type="entry name" value="MCPsignal"/>
    <property type="match status" value="1"/>
</dbReference>
<dbReference type="PANTHER" id="PTHR32089">
    <property type="entry name" value="METHYL-ACCEPTING CHEMOTAXIS PROTEIN MCPB"/>
    <property type="match status" value="1"/>
</dbReference>
<dbReference type="RefSeq" id="WP_218285290.1">
    <property type="nucleotide sequence ID" value="NZ_CP076448.1"/>
</dbReference>
<dbReference type="PROSITE" id="PS50192">
    <property type="entry name" value="T_SNARE"/>
    <property type="match status" value="1"/>
</dbReference>